<accession>A0A9W6QGA3</accession>
<organism evidence="4 5">
    <name type="scientific">Kitasatospora phosalacinea</name>
    <dbReference type="NCBI Taxonomy" id="2065"/>
    <lineage>
        <taxon>Bacteria</taxon>
        <taxon>Bacillati</taxon>
        <taxon>Actinomycetota</taxon>
        <taxon>Actinomycetes</taxon>
        <taxon>Kitasatosporales</taxon>
        <taxon>Streptomycetaceae</taxon>
        <taxon>Kitasatospora</taxon>
    </lineage>
</organism>
<proteinExistence type="predicted"/>
<dbReference type="AlphaFoldDB" id="A0A9W6QGA3"/>
<dbReference type="Gene3D" id="1.10.10.60">
    <property type="entry name" value="Homeodomain-like"/>
    <property type="match status" value="1"/>
</dbReference>
<dbReference type="GO" id="GO:0045892">
    <property type="term" value="P:negative regulation of DNA-templated transcription"/>
    <property type="evidence" value="ECO:0007669"/>
    <property type="project" value="InterPro"/>
</dbReference>
<dbReference type="Pfam" id="PF02909">
    <property type="entry name" value="TetR_C_1"/>
    <property type="match status" value="1"/>
</dbReference>
<protein>
    <recommendedName>
        <fullName evidence="3">Tetracycline repressor TetR C-terminal domain-containing protein</fullName>
    </recommendedName>
</protein>
<gene>
    <name evidence="4" type="ORF">Kpho02_67260</name>
</gene>
<dbReference type="InterPro" id="IPR036271">
    <property type="entry name" value="Tet_transcr_reg_TetR-rel_C_sf"/>
</dbReference>
<sequence>MAADTEEPAFYETLIWSEAEPDGDLLDPPLSRADVVAALLRIADGEGLPAVSVARLTSELGPAGRSVPSHVRYLGDLEDLLIDGVLAELVLPEPKPGQWQADLRTAALELRAAIARHPWFPSLTFRRPLFGPHALDWLDHIMTVAEGAGLPIAEAAAYAGIVTGHVLGAAMCEAEEREMQRRRAGDRTNHEVHNVLQEFLGGIVTSGRYPAFSRFLQAGAQHLTPDESFEISLDALLAGLALRASGRTTTE</sequence>
<evidence type="ECO:0000256" key="1">
    <source>
        <dbReference type="ARBA" id="ARBA00023015"/>
    </source>
</evidence>
<comment type="caution">
    <text evidence="4">The sequence shown here is derived from an EMBL/GenBank/DDBJ whole genome shotgun (WGS) entry which is preliminary data.</text>
</comment>
<dbReference type="InterPro" id="IPR004111">
    <property type="entry name" value="Repressor_TetR_C"/>
</dbReference>
<name>A0A9W6QGA3_9ACTN</name>
<dbReference type="SUPFAM" id="SSF48498">
    <property type="entry name" value="Tetracyclin repressor-like, C-terminal domain"/>
    <property type="match status" value="1"/>
</dbReference>
<evidence type="ECO:0000313" key="5">
    <source>
        <dbReference type="Proteomes" id="UP001165041"/>
    </source>
</evidence>
<feature type="domain" description="Tetracycline repressor TetR C-terminal" evidence="3">
    <location>
        <begin position="92"/>
        <end position="241"/>
    </location>
</feature>
<keyword evidence="2" id="KW-0804">Transcription</keyword>
<evidence type="ECO:0000313" key="4">
    <source>
        <dbReference type="EMBL" id="GLW74428.1"/>
    </source>
</evidence>
<keyword evidence="1" id="KW-0805">Transcription regulation</keyword>
<reference evidence="4" key="1">
    <citation type="submission" date="2023-02" db="EMBL/GenBank/DDBJ databases">
        <title>Kitasatospora phosalacinea NBRC 14627.</title>
        <authorList>
            <person name="Ichikawa N."/>
            <person name="Sato H."/>
            <person name="Tonouchi N."/>
        </authorList>
    </citation>
    <scope>NUCLEOTIDE SEQUENCE</scope>
    <source>
        <strain evidence="4">NBRC 14627</strain>
    </source>
</reference>
<dbReference type="Proteomes" id="UP001165041">
    <property type="component" value="Unassembled WGS sequence"/>
</dbReference>
<evidence type="ECO:0000259" key="3">
    <source>
        <dbReference type="Pfam" id="PF02909"/>
    </source>
</evidence>
<dbReference type="RefSeq" id="WP_285740022.1">
    <property type="nucleotide sequence ID" value="NZ_BSSA01000035.1"/>
</dbReference>
<dbReference type="Gene3D" id="1.10.357.10">
    <property type="entry name" value="Tetracycline Repressor, domain 2"/>
    <property type="match status" value="1"/>
</dbReference>
<evidence type="ECO:0000256" key="2">
    <source>
        <dbReference type="ARBA" id="ARBA00023163"/>
    </source>
</evidence>
<dbReference type="EMBL" id="BSSA01000035">
    <property type="protein sequence ID" value="GLW74428.1"/>
    <property type="molecule type" value="Genomic_DNA"/>
</dbReference>